<dbReference type="Pfam" id="PF23604">
    <property type="entry name" value="Ig_TRAPPC10"/>
    <property type="match status" value="1"/>
</dbReference>
<feature type="domain" description="TRAPPC10/Trs130 C-terminal" evidence="5">
    <location>
        <begin position="973"/>
        <end position="1100"/>
    </location>
</feature>
<name>A0ABD1E067_HYPHA</name>
<comment type="caution">
    <text evidence="8">The sequence shown here is derived from an EMBL/GenBank/DDBJ whole genome shotgun (WGS) entry which is preliminary data.</text>
</comment>
<keyword evidence="2" id="KW-0813">Transport</keyword>
<comment type="subcellular location">
    <subcellularLocation>
        <location evidence="1">Golgi apparatus</location>
    </subcellularLocation>
</comment>
<keyword evidence="9" id="KW-1185">Reference proteome</keyword>
<evidence type="ECO:0000313" key="8">
    <source>
        <dbReference type="EMBL" id="KAL1488067.1"/>
    </source>
</evidence>
<dbReference type="InterPro" id="IPR056917">
    <property type="entry name" value="Ig_TRAPPC10"/>
</dbReference>
<evidence type="ECO:0008006" key="10">
    <source>
        <dbReference type="Google" id="ProtNLM"/>
    </source>
</evidence>
<reference evidence="8 9" key="1">
    <citation type="submission" date="2024-05" db="EMBL/GenBank/DDBJ databases">
        <title>Genetic variation in Jamaican populations of the coffee berry borer (Hypothenemus hampei).</title>
        <authorList>
            <person name="Errbii M."/>
            <person name="Myrie A."/>
        </authorList>
    </citation>
    <scope>NUCLEOTIDE SEQUENCE [LARGE SCALE GENOMIC DNA]</scope>
    <source>
        <strain evidence="8">JA-Hopewell-2020-01-JO</strain>
        <tissue evidence="8">Whole body</tissue>
    </source>
</reference>
<evidence type="ECO:0000259" key="7">
    <source>
        <dbReference type="Pfam" id="PF23604"/>
    </source>
</evidence>
<keyword evidence="3" id="KW-0333">Golgi apparatus</keyword>
<dbReference type="Proteomes" id="UP001566132">
    <property type="component" value="Unassembled WGS sequence"/>
</dbReference>
<accession>A0ABD1E067</accession>
<dbReference type="GO" id="GO:0005794">
    <property type="term" value="C:Golgi apparatus"/>
    <property type="evidence" value="ECO:0007669"/>
    <property type="project" value="UniProtKB-SubCell"/>
</dbReference>
<evidence type="ECO:0000256" key="3">
    <source>
        <dbReference type="ARBA" id="ARBA00023034"/>
    </source>
</evidence>
<feature type="domain" description="Trafficking protein particle complex subunit 11" evidence="4">
    <location>
        <begin position="372"/>
        <end position="530"/>
    </location>
</feature>
<dbReference type="InterPro" id="IPR045126">
    <property type="entry name" value="TRAPPC10/Trs130"/>
</dbReference>
<feature type="domain" description="TRAPPC10/Trs130 N-terminal" evidence="6">
    <location>
        <begin position="16"/>
        <end position="318"/>
    </location>
</feature>
<evidence type="ECO:0000313" key="9">
    <source>
        <dbReference type="Proteomes" id="UP001566132"/>
    </source>
</evidence>
<dbReference type="Pfam" id="PF12584">
    <property type="entry name" value="TRAPPC10"/>
    <property type="match status" value="1"/>
</dbReference>
<dbReference type="Pfam" id="PF11817">
    <property type="entry name" value="Foie-gras_1"/>
    <property type="match status" value="1"/>
</dbReference>
<dbReference type="InterPro" id="IPR021773">
    <property type="entry name" value="TPC11"/>
</dbReference>
<organism evidence="8 9">
    <name type="scientific">Hypothenemus hampei</name>
    <name type="common">Coffee berry borer</name>
    <dbReference type="NCBI Taxonomy" id="57062"/>
    <lineage>
        <taxon>Eukaryota</taxon>
        <taxon>Metazoa</taxon>
        <taxon>Ecdysozoa</taxon>
        <taxon>Arthropoda</taxon>
        <taxon>Hexapoda</taxon>
        <taxon>Insecta</taxon>
        <taxon>Pterygota</taxon>
        <taxon>Neoptera</taxon>
        <taxon>Endopterygota</taxon>
        <taxon>Coleoptera</taxon>
        <taxon>Polyphaga</taxon>
        <taxon>Cucujiformia</taxon>
        <taxon>Curculionidae</taxon>
        <taxon>Scolytinae</taxon>
        <taxon>Hypothenemus</taxon>
    </lineage>
</organism>
<protein>
    <recommendedName>
        <fullName evidence="10">Trafficking protein particle complex subunit 10</fullName>
    </recommendedName>
</protein>
<dbReference type="PANTHER" id="PTHR13251:SF3">
    <property type="entry name" value="TRAFFICKING PROTEIN PARTICLE COMPLEX SUBUNIT 10"/>
    <property type="match status" value="1"/>
</dbReference>
<feature type="domain" description="TRAPPC10 Ig-like" evidence="7">
    <location>
        <begin position="750"/>
        <end position="855"/>
    </location>
</feature>
<proteinExistence type="predicted"/>
<evidence type="ECO:0000259" key="5">
    <source>
        <dbReference type="Pfam" id="PF12584"/>
    </source>
</evidence>
<dbReference type="Pfam" id="PF23036">
    <property type="entry name" value="TRAPPC10_1st"/>
    <property type="match status" value="1"/>
</dbReference>
<dbReference type="InterPro" id="IPR022233">
    <property type="entry name" value="TRAPPC10/Trs130_C"/>
</dbReference>
<gene>
    <name evidence="8" type="ORF">ABEB36_015435</name>
</gene>
<evidence type="ECO:0000259" key="6">
    <source>
        <dbReference type="Pfam" id="PF23036"/>
    </source>
</evidence>
<sequence>MNGTIENEKKNHRIDRRPIVTCAGELEVFSPIEEALSNSLPSDSCEWRRSLGRPVRNVRIEASFNPFSPAALPKPAQWDLIRKPLFHTYWTECNDVDLYKTTVREDIENWLKELSSREITDWLIVVVENFDGKRAKQLIPRTTVLDKIRADFTVKQGDRCISVINPGKAENKTAESWRGLVGRVRHLLLVAYARAVSRLEDYVRYQREKRNEPGWNFMNYFYLQEELAQVLQMLGLHDEALVQYDELDALFSQCVTNFSASNTAKWLCHFQRPLEKWHGLKLTTCRLEDSPSLLELRAYIFARQAQMLLSLKKIWDMASRCLPFLYTCVRELNILEITAPPGALWCWLFLASMEVLQACDKHNQADQVEEYSLHTASLWMYASQNLRNLAELCGLMPQSVPSSEQLHIVVSLSAGMGDNPGSGSQPSPTDRLKEVLCSQEAFIKTYLELAELAMGTFKHIGRLRMARLVGKEVASFYLLLDQTQKAAAFLGDAVRTFESDGWHELVAQTQVALADCHKKANDINKFVAACAVVSTALEMDTLIRWSYFDEMTKYLNKLDKLVNLPFNDIFKIHLVRVVGDLTMMQGDNLIVELSLESNFPKEILCSYVSLALGKEDQPNANIKYNSGKLLTNKDLKWQDPFLQRLKIEKILDYKQDKQLASSGVTTSTNVFHRKDSALALKKTDSSMTLEADKLPVLLTPGMNLIKLNRRISDIARYYLDYVDIHIDNLLLISPQLLPRITINVCEESPSVRLYKRAAPLISGIEQVMNLILTIGSYLIEPKSTIRLTSSPGLYLRIDLDQPLTNNLDIEIGDKPTFSSTKIPIRVLADLLTKEHQVTIHVPWITKPTVVSLSFSTPMSTTWRLFTVVHRKFIQVNVVGHCVDNLLVQGPDLKMKDVNISPKHTVDSSLIISNGLSYSFLWELLYQETSLNSIKTEFNLQYKLSESDSYKLYQYFFDITDYKTLYIVDAAVESAKENEFCRVGVVCHLYLSITDISPNNCENRSVMYEVLAEQNVWAVCGRTAGVVSFNSGSSDNQDVVLDVMPLTSGYLPLPLVRISKYIPAEQMSTEKNSKFDIQPKLEPFSSGQVYNKSKGKQIHVLATVSEGNS</sequence>
<evidence type="ECO:0000256" key="2">
    <source>
        <dbReference type="ARBA" id="ARBA00022448"/>
    </source>
</evidence>
<dbReference type="AlphaFoldDB" id="A0ABD1E067"/>
<evidence type="ECO:0000256" key="1">
    <source>
        <dbReference type="ARBA" id="ARBA00004555"/>
    </source>
</evidence>
<evidence type="ECO:0000259" key="4">
    <source>
        <dbReference type="Pfam" id="PF11817"/>
    </source>
</evidence>
<dbReference type="PANTHER" id="PTHR13251">
    <property type="entry name" value="EPILEPSY HOLOPROSENCEPHALY CANDIDATE 1/TMEM1"/>
    <property type="match status" value="1"/>
</dbReference>
<dbReference type="EMBL" id="JBDJPC010000016">
    <property type="protein sequence ID" value="KAL1488067.1"/>
    <property type="molecule type" value="Genomic_DNA"/>
</dbReference>
<dbReference type="InterPro" id="IPR056913">
    <property type="entry name" value="TRAPPC10/Trs130_N"/>
</dbReference>